<feature type="transmembrane region" description="Helical" evidence="16">
    <location>
        <begin position="2016"/>
        <end position="2040"/>
    </location>
</feature>
<dbReference type="InterPro" id="IPR036621">
    <property type="entry name" value="Anticodon-bd_dom_sf"/>
</dbReference>
<evidence type="ECO:0000256" key="10">
    <source>
        <dbReference type="ARBA" id="ARBA00022932"/>
    </source>
</evidence>
<reference evidence="18 19" key="1">
    <citation type="journal article" date="2017" name="G3 (Bethesda)">
        <title>The Physical Genome Mapping of Anopheles albimanus Corrected Scaffold Misassemblies and Identified Interarm Rearrangements in Genus Anopheles.</title>
        <authorList>
            <person name="Artemov G.N."/>
            <person name="Peery A.N."/>
            <person name="Jiang X."/>
            <person name="Tu Z."/>
            <person name="Stegniy V.N."/>
            <person name="Sharakhova M.V."/>
            <person name="Sharakhov I.V."/>
        </authorList>
    </citation>
    <scope>NUCLEOTIDE SEQUENCE [LARGE SCALE GENOMIC DNA]</scope>
    <source>
        <strain evidence="18 19">ALBI9_A</strain>
    </source>
</reference>
<evidence type="ECO:0000256" key="13">
    <source>
        <dbReference type="ARBA" id="ARBA00023271"/>
    </source>
</evidence>
<evidence type="ECO:0000256" key="15">
    <source>
        <dbReference type="SAM" id="MobiDB-lite"/>
    </source>
</evidence>
<dbReference type="Gene3D" id="3.40.50.800">
    <property type="entry name" value="Anticodon-binding domain"/>
    <property type="match status" value="1"/>
</dbReference>
<keyword evidence="9" id="KW-0460">Magnesium</keyword>
<dbReference type="Gene3D" id="3.30.930.10">
    <property type="entry name" value="Bira Bifunctional Protein, Domain 2"/>
    <property type="match status" value="1"/>
</dbReference>
<dbReference type="GO" id="GO:0042645">
    <property type="term" value="C:mitochondrial nucleoid"/>
    <property type="evidence" value="ECO:0007669"/>
    <property type="project" value="UniProtKB-SubCell"/>
</dbReference>
<comment type="subcellular location">
    <subcellularLocation>
        <location evidence="2">Mitochondrion matrix</location>
        <location evidence="2">Mitochondrion nucleoid</location>
    </subcellularLocation>
</comment>
<keyword evidence="7" id="KW-0548">Nucleotidyltransferase</keyword>
<dbReference type="EC" id="2.7.7.7" evidence="4"/>
<evidence type="ECO:0000256" key="12">
    <source>
        <dbReference type="ARBA" id="ARBA00023128"/>
    </source>
</evidence>
<organism evidence="18 19">
    <name type="scientific">Anopheles albimanus</name>
    <name type="common">New world malaria mosquito</name>
    <dbReference type="NCBI Taxonomy" id="7167"/>
    <lineage>
        <taxon>Eukaryota</taxon>
        <taxon>Metazoa</taxon>
        <taxon>Ecdysozoa</taxon>
        <taxon>Arthropoda</taxon>
        <taxon>Hexapoda</taxon>
        <taxon>Insecta</taxon>
        <taxon>Pterygota</taxon>
        <taxon>Neoptera</taxon>
        <taxon>Endopterygota</taxon>
        <taxon>Diptera</taxon>
        <taxon>Nematocera</taxon>
        <taxon>Culicoidea</taxon>
        <taxon>Culicidae</taxon>
        <taxon>Anophelinae</taxon>
        <taxon>Anopheles</taxon>
    </lineage>
</organism>
<dbReference type="InterPro" id="IPR001098">
    <property type="entry name" value="DNA-dir_DNA_pol_A_palm_dom"/>
</dbReference>
<dbReference type="SUPFAM" id="SSF53850">
    <property type="entry name" value="Periplasmic binding protein-like II"/>
    <property type="match status" value="1"/>
</dbReference>
<dbReference type="PROSITE" id="PS00447">
    <property type="entry name" value="DNA_POLYMERASE_A"/>
    <property type="match status" value="1"/>
</dbReference>
<dbReference type="GO" id="GO:0006264">
    <property type="term" value="P:mitochondrial DNA replication"/>
    <property type="evidence" value="ECO:0007669"/>
    <property type="project" value="TreeGrafter"/>
</dbReference>
<dbReference type="SMART" id="SM00482">
    <property type="entry name" value="POLAc"/>
    <property type="match status" value="1"/>
</dbReference>
<feature type="transmembrane region" description="Helical" evidence="16">
    <location>
        <begin position="1918"/>
        <end position="1936"/>
    </location>
</feature>
<keyword evidence="16" id="KW-0812">Transmembrane</keyword>
<name>A0A182FJT7_ANOAL</name>
<evidence type="ECO:0000256" key="3">
    <source>
        <dbReference type="ARBA" id="ARBA00007705"/>
    </source>
</evidence>
<evidence type="ECO:0000256" key="11">
    <source>
        <dbReference type="ARBA" id="ARBA00023125"/>
    </source>
</evidence>
<protein>
    <recommendedName>
        <fullName evidence="5">DNA polymerase subunit gamma-1</fullName>
        <ecNumber evidence="4">2.7.7.7</ecNumber>
    </recommendedName>
    <alternativeName>
        <fullName evidence="14">Mitochondrial DNA polymerase catalytic subunit</fullName>
    </alternativeName>
</protein>
<dbReference type="Gene3D" id="3.40.190.10">
    <property type="entry name" value="Periplasmic binding protein-like II"/>
    <property type="match status" value="1"/>
</dbReference>
<evidence type="ECO:0000256" key="6">
    <source>
        <dbReference type="ARBA" id="ARBA00022679"/>
    </source>
</evidence>
<evidence type="ECO:0000256" key="9">
    <source>
        <dbReference type="ARBA" id="ARBA00022842"/>
    </source>
</evidence>
<keyword evidence="8" id="KW-0235">DNA replication</keyword>
<evidence type="ECO:0000259" key="17">
    <source>
        <dbReference type="SMART" id="SM00482"/>
    </source>
</evidence>
<evidence type="ECO:0000256" key="14">
    <source>
        <dbReference type="ARBA" id="ARBA00031966"/>
    </source>
</evidence>
<keyword evidence="16" id="KW-0472">Membrane</keyword>
<dbReference type="Proteomes" id="UP000069272">
    <property type="component" value="Chromosome X"/>
</dbReference>
<dbReference type="EnsemblMetazoa" id="AALB006782-RA">
    <property type="protein sequence ID" value="AALB006782-PA"/>
    <property type="gene ID" value="AALB006782"/>
</dbReference>
<dbReference type="VEuPathDB" id="VectorBase:AALB20_032907"/>
<reference evidence="18" key="2">
    <citation type="submission" date="2022-08" db="UniProtKB">
        <authorList>
            <consortium name="EnsemblMetazoa"/>
        </authorList>
    </citation>
    <scope>IDENTIFICATION</scope>
    <source>
        <strain evidence="18">STECLA/ALBI9_A</strain>
    </source>
</reference>
<accession>A0A182FJT7</accession>
<dbReference type="GO" id="GO:0008408">
    <property type="term" value="F:3'-5' exonuclease activity"/>
    <property type="evidence" value="ECO:0007669"/>
    <property type="project" value="TreeGrafter"/>
</dbReference>
<dbReference type="GO" id="GO:0003677">
    <property type="term" value="F:DNA binding"/>
    <property type="evidence" value="ECO:0007669"/>
    <property type="project" value="UniProtKB-KW"/>
</dbReference>
<dbReference type="STRING" id="7167.A0A182FJT7"/>
<keyword evidence="6" id="KW-0808">Transferase</keyword>
<evidence type="ECO:0000256" key="4">
    <source>
        <dbReference type="ARBA" id="ARBA00012417"/>
    </source>
</evidence>
<evidence type="ECO:0000256" key="7">
    <source>
        <dbReference type="ARBA" id="ARBA00022695"/>
    </source>
</evidence>
<evidence type="ECO:0000256" key="2">
    <source>
        <dbReference type="ARBA" id="ARBA00004436"/>
    </source>
</evidence>
<evidence type="ECO:0000256" key="1">
    <source>
        <dbReference type="ARBA" id="ARBA00001946"/>
    </source>
</evidence>
<dbReference type="InterPro" id="IPR041336">
    <property type="entry name" value="DNApol_Exo"/>
</dbReference>
<dbReference type="VEuPathDB" id="VectorBase:AALB20_026732"/>
<sequence>MTSGIKSIQALLKLCRRSKFVDFSFDQHVVQNLRFAPIGQMLMNNLRQQLLSEARAAMGQQKMPVFNGDGDMNLCENLHCLLRNQRPPITVPFGITVEECAETRRTALPFTKSIANLEVDSNGPVVCTSYLIEPTHAPHFFHQAQRQRKIWWMRLSANPGRYFISDAHRTEDDGCERSVVTLRAHFTEPDDPERSSNVVDLESLELLAGEGLIKDFPKVLLQTSQPSVVSIRQHLDRITLAVLMDALDSLTTNGAVRLHRKIAPFKCAILCCAKDSARQSELGDLAKHIAYVLHKADISLFDNICTLLPTVAEVADRIATFDACGVPYAFVLQDESLETGLLQLRSRDTTLCETIHLSDLPHYLIKLDKVADSATTLPCSEQTAHKSMKAIKRKAAIERDAVDKGPRMNAVNIQMLSSALHRQIFGNDPSASAIDPIVKQELCHELTRHGIDISKPILLPDVDLKLPPLCGATIEEHFMKIAEDQSGPYRTAVNTLVDLATPAPPLPKAWSQKAGWTWYKPASDGTTASIALPFPPDEALIFDVEVCVRAGMAPIIATALGSNGWYSWTSPLLASERPIIHTDLNASHPLRLDDLIPLESEPTANSCRTSSRFKRPRIVIGHNVSYDRARVREQYWLEPTALRFLDTMSLHVCVSGITSYQRAMLKSSKELAPADSGWREQCSLNNLADVYALYCGKRLNKSQRDTFVEGTLDEVRADFGNLMSYCAEDVRTTKDVLVQLWPLFQARFPHPATLAGMLEMGSSYLPVNASWNRYLTESDLAYDDLDIEGKQLLAQRADAACALLHNQAYKRDLWLWDQDWSVQELKLKAARKTKAKTADNEPAIIVERSNGERKETPLSRDCNAEAERLAKQFQHLYAMAERLPARRPLLPGYPAWYRNLCAKPDTTDWRPGPHQRISTGLQIAPKLLSLCWEGYPLHFVRGHGWGFLVPYRHLRDAEAQATGKIPLEQLVAACPVVELRQTTATRNESDEVFHHLRRDVEQSISRKEYYQHSGQPASKVPPISYDGAGVWCNLELEGCCFFLQLPHKDGAGHRVGNPLSKDFLAKFSENVLAGDGRAAERVVSIARMLSYWRNNRDRIRGQMVVWLNGNGASASDCGAILPQVVVCGTLTRRASEPTWMTASNAQRERIGSELRAMVQAPSGYRIIGADVDSQELWIASVLGDARCGTLHGATPFGWMTLSGTKATRTDMHSVTATAVGISRDHAKVINYARIYGAGQQFAERLLKQFNPTISQAEARSKATKMFTLTKGRRLYQLREQWFETHPDAPRQCTPYEAVRLARLFNRAIDELFYPPRWCGGTESAMFNRLEEIASADCPSTPFLGGRLSRALEPSPTHSGDVDRFMPTRINWVVQSGAVDFLHLMLVCMRWLMGDRVRFCLSFHDEVRYLVAERYAHKAALAMHVTNLLTRSFCAYRIGFRDLPQSVAFFSTVEVDRVLRKEAHADCRTPSNPHGLEAGYQVPNGESLDIYQTLAKLGPTDSDISCWEWHKRPLSERQPPPANRQSSSKTSVALLLSVSVLSDGMQQERKPPLTLTEQIELIFASIDTIDIVTPAGNLDSRIRSEDQRHEERLLQKQKRTVRRYSYETPVEDACIPGLSWQWDRFRSQWNENARAGAGYVVYGNLSALLAAGQACLFDPLGTYLLLLATATTTAARKQSMQESQKEKQEEAQKEEKPPRWSNEGQLEHVEREQLLAVLRLIWSHRGAFRVFVQLHNTVLTYNPFAPSPWQQDEIAPDTHKWPGARQNPAHGVLIDLAIGKTLPGVPCHDFHGFSVRVEVFRSVYSNPVIREGAPTVYRGADITARDVLQQYLNITVIHVPADGDLFGDRMPNGSFTGAMGRLVRREVDVVFTGFFIKDYFTRDLEFTASVYSDAVCCLVRKARRIPEYLLPLYIFPADIWAMLAGLGVLCSVCWAALRATLQCVRTRFGERFMVATSTITGGWLSRRYRWAVLFNLSRTMRQASRGRQLLQIVIDTYILLLSAPYQRFTRASPERLFLTGLLLVSLIFVSLYQSGLAAVFVNPLYGRDINSLAQLDESEMAIPVKYRGFLDDVFAVNYSTRMDSLRRRMVHLQVQESMLTRVARLGNIATVTRKSSLALDNAVYMATRQLHLIPECPRTYNLAYVLQRRSVFGECFNRVLLRMVGGGLVQHWIDRTRYEWTLRNWPVVQSMMESSFKVLTVLDMQFAFCVLTIGLSLAFLAIAGELLSHHYN</sequence>
<evidence type="ECO:0000256" key="16">
    <source>
        <dbReference type="SAM" id="Phobius"/>
    </source>
</evidence>
<proteinExistence type="inferred from homology"/>
<dbReference type="GO" id="GO:0003887">
    <property type="term" value="F:DNA-directed DNA polymerase activity"/>
    <property type="evidence" value="ECO:0007669"/>
    <property type="project" value="UniProtKB-KW"/>
</dbReference>
<dbReference type="FunFam" id="3.30.420.390:FF:000004">
    <property type="entry name" value="DNA polymerase subunit gamma-1, mitochondrial"/>
    <property type="match status" value="1"/>
</dbReference>
<dbReference type="PANTHER" id="PTHR10267">
    <property type="entry name" value="DNA POLYMERASE SUBUNIT GAMMA-1"/>
    <property type="match status" value="1"/>
</dbReference>
<keyword evidence="12" id="KW-0496">Mitochondrion</keyword>
<dbReference type="Gene3D" id="1.10.150.20">
    <property type="entry name" value="5' to 3' exonuclease, C-terminal subdomain"/>
    <property type="match status" value="1"/>
</dbReference>
<evidence type="ECO:0000313" key="18">
    <source>
        <dbReference type="EnsemblMetazoa" id="AALB006782-PA"/>
    </source>
</evidence>
<dbReference type="VEuPathDB" id="VectorBase:AALB006782"/>
<feature type="transmembrane region" description="Helical" evidence="16">
    <location>
        <begin position="2200"/>
        <end position="2222"/>
    </location>
</feature>
<dbReference type="Gene3D" id="3.30.420.390">
    <property type="match status" value="2"/>
</dbReference>
<dbReference type="SUPFAM" id="SSF52954">
    <property type="entry name" value="Class II aaRS ABD-related"/>
    <property type="match status" value="1"/>
</dbReference>
<dbReference type="InterPro" id="IPR002297">
    <property type="entry name" value="DNA-dir_DNA_pol_A_mt"/>
</dbReference>
<dbReference type="SUPFAM" id="SSF53098">
    <property type="entry name" value="Ribonuclease H-like"/>
    <property type="match status" value="1"/>
</dbReference>
<dbReference type="PRINTS" id="PR00867">
    <property type="entry name" value="DNAPOLG"/>
</dbReference>
<dbReference type="InterPro" id="IPR043502">
    <property type="entry name" value="DNA/RNA_pol_sf"/>
</dbReference>
<dbReference type="InterPro" id="IPR019760">
    <property type="entry name" value="DNA-dir_DNA_pol_A_CS"/>
</dbReference>
<dbReference type="PANTHER" id="PTHR10267:SF0">
    <property type="entry name" value="DNA POLYMERASE SUBUNIT GAMMA-1"/>
    <property type="match status" value="1"/>
</dbReference>
<evidence type="ECO:0000313" key="19">
    <source>
        <dbReference type="Proteomes" id="UP000069272"/>
    </source>
</evidence>
<dbReference type="InterPro" id="IPR012337">
    <property type="entry name" value="RNaseH-like_sf"/>
</dbReference>
<dbReference type="GO" id="GO:0005760">
    <property type="term" value="C:gamma DNA polymerase complex"/>
    <property type="evidence" value="ECO:0007669"/>
    <property type="project" value="InterPro"/>
</dbReference>
<comment type="similarity">
    <text evidence="3">Belongs to the DNA polymerase type-A family.</text>
</comment>
<dbReference type="InterPro" id="IPR004154">
    <property type="entry name" value="Anticodon-bd"/>
</dbReference>
<dbReference type="Pfam" id="PF18136">
    <property type="entry name" value="DNApol_Exo"/>
    <property type="match status" value="1"/>
</dbReference>
<feature type="region of interest" description="Disordered" evidence="15">
    <location>
        <begin position="1676"/>
        <end position="1704"/>
    </location>
</feature>
<keyword evidence="19" id="KW-1185">Reference proteome</keyword>
<keyword evidence="16" id="KW-1133">Transmembrane helix</keyword>
<dbReference type="VEuPathDB" id="VectorBase:AALB20_032199"/>
<dbReference type="FunFam" id="1.10.150.20:FF:000024">
    <property type="entry name" value="DNA polymerase gamma, catalytic subunit"/>
    <property type="match status" value="1"/>
</dbReference>
<dbReference type="InterPro" id="IPR045864">
    <property type="entry name" value="aa-tRNA-synth_II/BPL/LPL"/>
</dbReference>
<evidence type="ECO:0000256" key="5">
    <source>
        <dbReference type="ARBA" id="ARBA00015350"/>
    </source>
</evidence>
<keyword evidence="11" id="KW-0238">DNA-binding</keyword>
<keyword evidence="10" id="KW-0239">DNA-directed DNA polymerase</keyword>
<dbReference type="SUPFAM" id="SSF56672">
    <property type="entry name" value="DNA/RNA polymerases"/>
    <property type="match status" value="1"/>
</dbReference>
<evidence type="ECO:0000256" key="8">
    <source>
        <dbReference type="ARBA" id="ARBA00022705"/>
    </source>
</evidence>
<comment type="cofactor">
    <cofactor evidence="1">
        <name>Mg(2+)</name>
        <dbReference type="ChEBI" id="CHEBI:18420"/>
    </cofactor>
</comment>
<keyword evidence="13" id="KW-1135">Mitochondrion nucleoid</keyword>
<feature type="domain" description="DNA-directed DNA polymerase family A palm" evidence="17">
    <location>
        <begin position="1151"/>
        <end position="1414"/>
    </location>
</feature>
<feature type="compositionally biased region" description="Basic and acidic residues" evidence="15">
    <location>
        <begin position="1682"/>
        <end position="1697"/>
    </location>
</feature>
<feature type="transmembrane region" description="Helical" evidence="16">
    <location>
        <begin position="1987"/>
        <end position="2004"/>
    </location>
</feature>
<dbReference type="Pfam" id="PF03129">
    <property type="entry name" value="HGTP_anticodon"/>
    <property type="match status" value="1"/>
</dbReference>